<dbReference type="EMBL" id="JABEVU030000001">
    <property type="protein sequence ID" value="MDB0579659.1"/>
    <property type="molecule type" value="Genomic_DNA"/>
</dbReference>
<dbReference type="NCBIfam" id="NF010190">
    <property type="entry name" value="PRK13669.1"/>
    <property type="match status" value="1"/>
</dbReference>
<evidence type="ECO:0000313" key="3">
    <source>
        <dbReference type="EMBL" id="OZT77033.1"/>
    </source>
</evidence>
<dbReference type="Pfam" id="PF07293">
    <property type="entry name" value="DUF1450"/>
    <property type="match status" value="1"/>
</dbReference>
<accession>A0A0C2DNJ7</accession>
<sequence>MFTLVEFCSSNMLKGTEEVYRTLDDDPEIDVLDYGCLNNCGLCSKAFFVLVDGEIVSAMTPEKLLEKIYKRIDRNKREMEEWTEDLS</sequence>
<dbReference type="GeneID" id="77844421"/>
<evidence type="ECO:0000313" key="4">
    <source>
        <dbReference type="Proteomes" id="UP000031546"/>
    </source>
</evidence>
<gene>
    <name evidence="3" type="ORF">CFN03_08110</name>
    <name evidence="2" type="ORF">F7P68_0003875</name>
    <name evidence="1" type="ORF">SN16_02560</name>
</gene>
<organism evidence="1 4">
    <name type="scientific">Salinicoccus roseus</name>
    <dbReference type="NCBI Taxonomy" id="45670"/>
    <lineage>
        <taxon>Bacteria</taxon>
        <taxon>Bacillati</taxon>
        <taxon>Bacillota</taxon>
        <taxon>Bacilli</taxon>
        <taxon>Bacillales</taxon>
        <taxon>Staphylococcaceae</taxon>
        <taxon>Salinicoccus</taxon>
    </lineage>
</organism>
<dbReference type="Proteomes" id="UP000031546">
    <property type="component" value="Unassembled WGS sequence"/>
</dbReference>
<evidence type="ECO:0000313" key="1">
    <source>
        <dbReference type="EMBL" id="KIH71573.1"/>
    </source>
</evidence>
<dbReference type="Proteomes" id="UP000527860">
    <property type="component" value="Unassembled WGS sequence"/>
</dbReference>
<name>A0A0C2DNJ7_9STAP</name>
<reference evidence="2" key="3">
    <citation type="submission" date="2020-04" db="EMBL/GenBank/DDBJ databases">
        <authorList>
            <person name="Tanveer F."/>
            <person name="Xie Y."/>
            <person name="Shinwari Z.K."/>
        </authorList>
    </citation>
    <scope>NUCLEOTIDE SEQUENCE</scope>
    <source>
        <strain evidence="2">MOSEL-ME25</strain>
    </source>
</reference>
<proteinExistence type="predicted"/>
<comment type="caution">
    <text evidence="1">The sequence shown here is derived from an EMBL/GenBank/DDBJ whole genome shotgun (WGS) entry which is preliminary data.</text>
</comment>
<dbReference type="AlphaFoldDB" id="A0A0C2DNJ7"/>
<evidence type="ECO:0000313" key="2">
    <source>
        <dbReference type="EMBL" id="MDB0579659.1"/>
    </source>
</evidence>
<dbReference type="RefSeq" id="WP_040105036.1">
    <property type="nucleotide sequence ID" value="NZ_BMCA01000001.1"/>
</dbReference>
<dbReference type="Proteomes" id="UP000216682">
    <property type="component" value="Unassembled WGS sequence"/>
</dbReference>
<reference evidence="1 4" key="1">
    <citation type="submission" date="2015-01" db="EMBL/GenBank/DDBJ databases">
        <title>Genome sequences of high lactate-tolerant strain Salinicoccus roseus W12 with industrial interest.</title>
        <authorList>
            <person name="Wang H."/>
            <person name="Yu B."/>
        </authorList>
    </citation>
    <scope>NUCLEOTIDE SEQUENCE [LARGE SCALE GENOMIC DNA]</scope>
    <source>
        <strain evidence="1 4">W12</strain>
    </source>
</reference>
<dbReference type="OrthoDB" id="1684419at2"/>
<keyword evidence="6" id="KW-1185">Reference proteome</keyword>
<evidence type="ECO:0000313" key="6">
    <source>
        <dbReference type="Proteomes" id="UP000527860"/>
    </source>
</evidence>
<dbReference type="InterPro" id="IPR009910">
    <property type="entry name" value="DUF1450"/>
</dbReference>
<evidence type="ECO:0000313" key="5">
    <source>
        <dbReference type="Proteomes" id="UP000216682"/>
    </source>
</evidence>
<protein>
    <submittedName>
        <fullName evidence="2">DUF1450 domain-containing protein</fullName>
    </submittedName>
</protein>
<reference evidence="2" key="4">
    <citation type="submission" date="2022-12" db="EMBL/GenBank/DDBJ databases">
        <title>Genome analysis and biological profiling of marine Salinicoccus roseus MOSEL-ME25.</title>
        <authorList>
            <person name="Mirza F.T."/>
            <person name="Xie Y."/>
            <person name="Shinwari Z.K."/>
        </authorList>
    </citation>
    <scope>NUCLEOTIDE SEQUENCE</scope>
    <source>
        <strain evidence="2">MOSEL-ME25</strain>
    </source>
</reference>
<reference evidence="3 5" key="2">
    <citation type="submission" date="2017-07" db="EMBL/GenBank/DDBJ databases">
        <title>Shotgun whole genome sequences of three halophilic bacterial isolates.</title>
        <authorList>
            <person name="Pozzo T."/>
            <person name="Higdon S.M."/>
            <person name="Quillaguaman J."/>
        </authorList>
    </citation>
    <scope>NUCLEOTIDE SEQUENCE [LARGE SCALE GENOMIC DNA]</scope>
    <source>
        <strain evidence="3 5">BU-1</strain>
    </source>
</reference>
<dbReference type="EMBL" id="NPEZ01000003">
    <property type="protein sequence ID" value="OZT77033.1"/>
    <property type="molecule type" value="Genomic_DNA"/>
</dbReference>
<dbReference type="EMBL" id="JXII01000002">
    <property type="protein sequence ID" value="KIH71573.1"/>
    <property type="molecule type" value="Genomic_DNA"/>
</dbReference>
<dbReference type="STRING" id="45670.SN16_02560"/>